<dbReference type="EMBL" id="HACG01030795">
    <property type="protein sequence ID" value="CEK77660.1"/>
    <property type="molecule type" value="Transcribed_RNA"/>
</dbReference>
<sequence>STNNLRLPYKKDIEEVEIVKVGVANHSMKTNLNKSNIFDSDVESDSEDHSLDKNVIVDRLIEQKKGESSIKTCR</sequence>
<reference evidence="1" key="1">
    <citation type="submission" date="2014-12" db="EMBL/GenBank/DDBJ databases">
        <title>Insight into the proteome of Arion vulgaris.</title>
        <authorList>
            <person name="Aradska J."/>
            <person name="Bulat T."/>
            <person name="Smidak R."/>
            <person name="Sarate P."/>
            <person name="Gangsoo J."/>
            <person name="Sialana F."/>
            <person name="Bilban M."/>
            <person name="Lubec G."/>
        </authorList>
    </citation>
    <scope>NUCLEOTIDE SEQUENCE</scope>
    <source>
        <tissue evidence="1">Skin</tissue>
    </source>
</reference>
<accession>A0A0B7ACH5</accession>
<proteinExistence type="predicted"/>
<feature type="non-terminal residue" evidence="1">
    <location>
        <position position="1"/>
    </location>
</feature>
<protein>
    <submittedName>
        <fullName evidence="1">Uncharacterized protein</fullName>
    </submittedName>
</protein>
<evidence type="ECO:0000313" key="1">
    <source>
        <dbReference type="EMBL" id="CEK77660.1"/>
    </source>
</evidence>
<organism evidence="1">
    <name type="scientific">Arion vulgaris</name>
    <dbReference type="NCBI Taxonomy" id="1028688"/>
    <lineage>
        <taxon>Eukaryota</taxon>
        <taxon>Metazoa</taxon>
        <taxon>Spiralia</taxon>
        <taxon>Lophotrochozoa</taxon>
        <taxon>Mollusca</taxon>
        <taxon>Gastropoda</taxon>
        <taxon>Heterobranchia</taxon>
        <taxon>Euthyneura</taxon>
        <taxon>Panpulmonata</taxon>
        <taxon>Eupulmonata</taxon>
        <taxon>Stylommatophora</taxon>
        <taxon>Helicina</taxon>
        <taxon>Arionoidea</taxon>
        <taxon>Arionidae</taxon>
        <taxon>Arion</taxon>
    </lineage>
</organism>
<dbReference type="AlphaFoldDB" id="A0A0B7ACH5"/>
<gene>
    <name evidence="1" type="primary">ORF105947</name>
</gene>
<name>A0A0B7ACH5_9EUPU</name>